<organism evidence="2 3">
    <name type="scientific">Ceratotherium simum simum</name>
    <name type="common">Southern white rhinoceros</name>
    <dbReference type="NCBI Taxonomy" id="73337"/>
    <lineage>
        <taxon>Eukaryota</taxon>
        <taxon>Metazoa</taxon>
        <taxon>Chordata</taxon>
        <taxon>Craniata</taxon>
        <taxon>Vertebrata</taxon>
        <taxon>Euteleostomi</taxon>
        <taxon>Mammalia</taxon>
        <taxon>Eutheria</taxon>
        <taxon>Laurasiatheria</taxon>
        <taxon>Perissodactyla</taxon>
        <taxon>Rhinocerotidae</taxon>
        <taxon>Ceratotherium</taxon>
    </lineage>
</organism>
<dbReference type="Proteomes" id="UP000694910">
    <property type="component" value="Unplaced"/>
</dbReference>
<feature type="region of interest" description="Disordered" evidence="1">
    <location>
        <begin position="1"/>
        <end position="29"/>
    </location>
</feature>
<accession>A0ABM1DHL0</accession>
<evidence type="ECO:0000313" key="2">
    <source>
        <dbReference type="Proteomes" id="UP000694910"/>
    </source>
</evidence>
<evidence type="ECO:0000256" key="1">
    <source>
        <dbReference type="SAM" id="MobiDB-lite"/>
    </source>
</evidence>
<evidence type="ECO:0000313" key="3">
    <source>
        <dbReference type="RefSeq" id="XP_014651291.1"/>
    </source>
</evidence>
<name>A0ABM1DHL0_CERSS</name>
<reference evidence="3" key="1">
    <citation type="submission" date="2025-08" db="UniProtKB">
        <authorList>
            <consortium name="RefSeq"/>
        </authorList>
    </citation>
    <scope>IDENTIFICATION</scope>
</reference>
<proteinExistence type="predicted"/>
<dbReference type="RefSeq" id="XP_014651291.1">
    <property type="nucleotide sequence ID" value="XM_014795805.1"/>
</dbReference>
<protein>
    <submittedName>
        <fullName evidence="3">Uncharacterized protein LOC101398826</fullName>
    </submittedName>
</protein>
<dbReference type="GeneID" id="101398826"/>
<sequence>MPSPLSPRDWHGRQTAPRGVKGAGETRLGEAGGVERVQVLGVGREVGAQAGVRRGAWPPEPMAKAGLCGRRRSRDWCPCAWTGDEARSPVGVDVPPATEGRVPGGAQRDMTWSGVTARTDVTLSGLPEHSRLAPGALERPAGLCSFTFLKEPTHYCCSLDPRTLKMTRNGATQLTPGPWNRDFFKSF</sequence>
<keyword evidence="2" id="KW-1185">Reference proteome</keyword>
<gene>
    <name evidence="3" type="primary">LOC101398826</name>
</gene>